<dbReference type="OrthoDB" id="2381329at2"/>
<accession>A0A0A5GMT3</accession>
<dbReference type="InterPro" id="IPR014247">
    <property type="entry name" value="Spore_lipoprot_YhcN/YlaJ"/>
</dbReference>
<proteinExistence type="predicted"/>
<evidence type="ECO:0000256" key="1">
    <source>
        <dbReference type="SAM" id="MobiDB-lite"/>
    </source>
</evidence>
<dbReference type="NCBIfam" id="TIGR02898">
    <property type="entry name" value="spore_YhcN_YlaJ"/>
    <property type="match status" value="1"/>
</dbReference>
<dbReference type="RefSeq" id="WP_026799634.1">
    <property type="nucleotide sequence ID" value="NZ_AULI01000005.1"/>
</dbReference>
<evidence type="ECO:0008006" key="4">
    <source>
        <dbReference type="Google" id="ProtNLM"/>
    </source>
</evidence>
<name>A0A0A5GMT3_9BACI</name>
<dbReference type="Pfam" id="PF09580">
    <property type="entry name" value="Spore_YhcN_YlaJ"/>
    <property type="match status" value="1"/>
</dbReference>
<dbReference type="PROSITE" id="PS51257">
    <property type="entry name" value="PROKAR_LIPOPROTEIN"/>
    <property type="match status" value="1"/>
</dbReference>
<dbReference type="InterPro" id="IPR019076">
    <property type="entry name" value="Spore_lipoprot_YhcN/YlaJ-like"/>
</dbReference>
<protein>
    <recommendedName>
        <fullName evidence="4">YhcN/YlaJ family sporulation lipoprotein</fullName>
    </recommendedName>
</protein>
<feature type="region of interest" description="Disordered" evidence="1">
    <location>
        <begin position="154"/>
        <end position="202"/>
    </location>
</feature>
<gene>
    <name evidence="2" type="ORF">N781_12960</name>
</gene>
<keyword evidence="3" id="KW-1185">Reference proteome</keyword>
<feature type="compositionally biased region" description="Acidic residues" evidence="1">
    <location>
        <begin position="177"/>
        <end position="187"/>
    </location>
</feature>
<reference evidence="2 3" key="1">
    <citation type="submission" date="2013-08" db="EMBL/GenBank/DDBJ databases">
        <authorList>
            <person name="Huang J."/>
            <person name="Wang G."/>
        </authorList>
    </citation>
    <scope>NUCLEOTIDE SEQUENCE [LARGE SCALE GENOMIC DNA]</scope>
    <source>
        <strain evidence="2 3">JSM 076056</strain>
    </source>
</reference>
<dbReference type="EMBL" id="AVPE01000003">
    <property type="protein sequence ID" value="KGX93309.1"/>
    <property type="molecule type" value="Genomic_DNA"/>
</dbReference>
<evidence type="ECO:0000313" key="3">
    <source>
        <dbReference type="Proteomes" id="UP000030528"/>
    </source>
</evidence>
<sequence>MRLFLMICFLFLVTACQNDQQESLSQQESNPKIVEVKNSEPQNQASKSNRELAQHLSKIADRVPNVSGATSVVAGNYIVVAIDVDKDLDRSRVGSIKYQVAEALYEDPYGKNAIVVADADAGERIRHIAEKVRQGHPVKGFNEELAGIVGRYMPESSIPHQNNQPKEPDQNKQSTDSENEQNLEEIENNQSKGQKEKTSGKE</sequence>
<dbReference type="Proteomes" id="UP000030528">
    <property type="component" value="Unassembled WGS sequence"/>
</dbReference>
<feature type="compositionally biased region" description="Basic and acidic residues" evidence="1">
    <location>
        <begin position="193"/>
        <end position="202"/>
    </location>
</feature>
<dbReference type="eggNOG" id="ENOG5030RSQ">
    <property type="taxonomic scope" value="Bacteria"/>
</dbReference>
<dbReference type="GO" id="GO:0030435">
    <property type="term" value="P:sporulation resulting in formation of a cellular spore"/>
    <property type="evidence" value="ECO:0007669"/>
    <property type="project" value="InterPro"/>
</dbReference>
<feature type="compositionally biased region" description="Polar residues" evidence="1">
    <location>
        <begin position="158"/>
        <end position="176"/>
    </location>
</feature>
<dbReference type="STRING" id="1385510.GCA_000425205_01180"/>
<dbReference type="AlphaFoldDB" id="A0A0A5GMT3"/>
<evidence type="ECO:0000313" key="2">
    <source>
        <dbReference type="EMBL" id="KGX93309.1"/>
    </source>
</evidence>
<comment type="caution">
    <text evidence="2">The sequence shown here is derived from an EMBL/GenBank/DDBJ whole genome shotgun (WGS) entry which is preliminary data.</text>
</comment>
<organism evidence="2 3">
    <name type="scientific">Pontibacillus halophilus JSM 076056 = DSM 19796</name>
    <dbReference type="NCBI Taxonomy" id="1385510"/>
    <lineage>
        <taxon>Bacteria</taxon>
        <taxon>Bacillati</taxon>
        <taxon>Bacillota</taxon>
        <taxon>Bacilli</taxon>
        <taxon>Bacillales</taxon>
        <taxon>Bacillaceae</taxon>
        <taxon>Pontibacillus</taxon>
    </lineage>
</organism>